<proteinExistence type="predicted"/>
<reference evidence="1 2" key="1">
    <citation type="submission" date="2019-05" db="EMBL/GenBank/DDBJ databases">
        <title>Another draft genome of Portunus trituberculatus and its Hox gene families provides insights of decapod evolution.</title>
        <authorList>
            <person name="Jeong J.-H."/>
            <person name="Song I."/>
            <person name="Kim S."/>
            <person name="Choi T."/>
            <person name="Kim D."/>
            <person name="Ryu S."/>
            <person name="Kim W."/>
        </authorList>
    </citation>
    <scope>NUCLEOTIDE SEQUENCE [LARGE SCALE GENOMIC DNA]</scope>
    <source>
        <tissue evidence="1">Muscle</tissue>
    </source>
</reference>
<evidence type="ECO:0000313" key="1">
    <source>
        <dbReference type="EMBL" id="MPC95795.1"/>
    </source>
</evidence>
<organism evidence="1 2">
    <name type="scientific">Portunus trituberculatus</name>
    <name type="common">Swimming crab</name>
    <name type="synonym">Neptunus trituberculatus</name>
    <dbReference type="NCBI Taxonomy" id="210409"/>
    <lineage>
        <taxon>Eukaryota</taxon>
        <taxon>Metazoa</taxon>
        <taxon>Ecdysozoa</taxon>
        <taxon>Arthropoda</taxon>
        <taxon>Crustacea</taxon>
        <taxon>Multicrustacea</taxon>
        <taxon>Malacostraca</taxon>
        <taxon>Eumalacostraca</taxon>
        <taxon>Eucarida</taxon>
        <taxon>Decapoda</taxon>
        <taxon>Pleocyemata</taxon>
        <taxon>Brachyura</taxon>
        <taxon>Eubrachyura</taxon>
        <taxon>Portunoidea</taxon>
        <taxon>Portunidae</taxon>
        <taxon>Portuninae</taxon>
        <taxon>Portunus</taxon>
    </lineage>
</organism>
<keyword evidence="2" id="KW-1185">Reference proteome</keyword>
<accession>A0A5B7JMF6</accession>
<dbReference type="Proteomes" id="UP000324222">
    <property type="component" value="Unassembled WGS sequence"/>
</dbReference>
<gene>
    <name evidence="1" type="ORF">E2C01_091021</name>
</gene>
<comment type="caution">
    <text evidence="1">The sequence shown here is derived from an EMBL/GenBank/DDBJ whole genome shotgun (WGS) entry which is preliminary data.</text>
</comment>
<sequence length="121" mass="13635">MKHFVQAGRIPSPDACAGHHLKTWSATYHHTTRPPRLTGACVLWTRHQPDQRQQSHPAWPTTACAELYRDALQLPQVEACREDHHTGPLARSLHHSLPPPLFLSLRGFCEEVRRQGARGGV</sequence>
<name>A0A5B7JMF6_PORTR</name>
<evidence type="ECO:0000313" key="2">
    <source>
        <dbReference type="Proteomes" id="UP000324222"/>
    </source>
</evidence>
<dbReference type="AlphaFoldDB" id="A0A5B7JMF6"/>
<protein>
    <submittedName>
        <fullName evidence="1">Uncharacterized protein</fullName>
    </submittedName>
</protein>
<dbReference type="EMBL" id="VSRR010103552">
    <property type="protein sequence ID" value="MPC95795.1"/>
    <property type="molecule type" value="Genomic_DNA"/>
</dbReference>